<evidence type="ECO:0000256" key="2">
    <source>
        <dbReference type="ARBA" id="ARBA00023136"/>
    </source>
</evidence>
<reference evidence="5 6" key="1">
    <citation type="submission" date="2020-04" db="EMBL/GenBank/DDBJ databases">
        <title>Genome sequencing of novel species.</title>
        <authorList>
            <person name="Heo J."/>
            <person name="Kim S.-J."/>
            <person name="Kim J.-S."/>
            <person name="Hong S.-B."/>
            <person name="Kwon S.-W."/>
        </authorList>
    </citation>
    <scope>NUCLEOTIDE SEQUENCE [LARGE SCALE GENOMIC DNA]</scope>
    <source>
        <strain evidence="5 6">F39-2</strain>
    </source>
</reference>
<gene>
    <name evidence="5" type="ORF">HH214_10860</name>
</gene>
<organism evidence="5 6">
    <name type="scientific">Mucilaginibacter robiniae</name>
    <dbReference type="NCBI Taxonomy" id="2728022"/>
    <lineage>
        <taxon>Bacteria</taxon>
        <taxon>Pseudomonadati</taxon>
        <taxon>Bacteroidota</taxon>
        <taxon>Sphingobacteriia</taxon>
        <taxon>Sphingobacteriales</taxon>
        <taxon>Sphingobacteriaceae</taxon>
        <taxon>Mucilaginibacter</taxon>
    </lineage>
</organism>
<feature type="signal peptide" evidence="3">
    <location>
        <begin position="1"/>
        <end position="23"/>
    </location>
</feature>
<keyword evidence="2" id="KW-0472">Membrane</keyword>
<evidence type="ECO:0000313" key="5">
    <source>
        <dbReference type="EMBL" id="QJD96330.1"/>
    </source>
</evidence>
<accession>A0A7L5DZ07</accession>
<dbReference type="GO" id="GO:0019867">
    <property type="term" value="C:outer membrane"/>
    <property type="evidence" value="ECO:0007669"/>
    <property type="project" value="InterPro"/>
</dbReference>
<evidence type="ECO:0000313" key="6">
    <source>
        <dbReference type="Proteomes" id="UP000503278"/>
    </source>
</evidence>
<sequence length="419" mass="46701">MKLIRSLSFCFALLILAQHQVWAQADKNVSIPQLLTGKKGVADTTANVTQPASNQKDLPDVFRALLHLKPAAENDSVTSKPEISVVPAIGYTLVSRLAAVLSGNVAFRTGPQAHISTIVASASYTQNKQFIIPILSNIWTKNNTFDFVGDFRYYQYPESTYGLGSGSNIHDEDPMNFSFVRFYETAYRHITANWYAGLGYALDNYWNLSHQGPLNGAFSDYEAYGTSRHTIASGFTLNVLHDSRDNSINPLRGWYGSIQYRTNTPILGSTSTWSSLIIDYRKYVRFPAQSDNVLAFWSYNWFILSGKPPYLNLPSNSWDPNSATGRGYIQGRFRGAQMVYAETEYRFKITRNGLIGGVLFANAESLSAQPHTRLQAIQPAFGPGLRLKLNKTSRTNVAVDYGFGRQGSRGLFIDVGEIF</sequence>
<keyword evidence="6" id="KW-1185">Reference proteome</keyword>
<dbReference type="EMBL" id="CP051682">
    <property type="protein sequence ID" value="QJD96330.1"/>
    <property type="molecule type" value="Genomic_DNA"/>
</dbReference>
<evidence type="ECO:0000259" key="4">
    <source>
        <dbReference type="Pfam" id="PF01103"/>
    </source>
</evidence>
<dbReference type="Pfam" id="PF01103">
    <property type="entry name" value="Omp85"/>
    <property type="match status" value="1"/>
</dbReference>
<dbReference type="InterPro" id="IPR000184">
    <property type="entry name" value="Bac_surfAg_D15"/>
</dbReference>
<keyword evidence="3" id="KW-0732">Signal</keyword>
<comment type="subcellular location">
    <subcellularLocation>
        <location evidence="1">Membrane</location>
    </subcellularLocation>
</comment>
<evidence type="ECO:0000256" key="3">
    <source>
        <dbReference type="SAM" id="SignalP"/>
    </source>
</evidence>
<dbReference type="KEGG" id="mrob:HH214_10860"/>
<proteinExistence type="predicted"/>
<feature type="domain" description="Bacterial surface antigen (D15)" evidence="4">
    <location>
        <begin position="185"/>
        <end position="372"/>
    </location>
</feature>
<evidence type="ECO:0000256" key="1">
    <source>
        <dbReference type="ARBA" id="ARBA00004370"/>
    </source>
</evidence>
<name>A0A7L5DZ07_9SPHI</name>
<protein>
    <submittedName>
        <fullName evidence="5">BamA/TamA family outer membrane protein</fullName>
    </submittedName>
</protein>
<dbReference type="Gene3D" id="2.40.160.50">
    <property type="entry name" value="membrane protein fhac: a member of the omp85/tpsb transporter family"/>
    <property type="match status" value="1"/>
</dbReference>
<dbReference type="Proteomes" id="UP000503278">
    <property type="component" value="Chromosome"/>
</dbReference>
<feature type="chain" id="PRO_5029445292" evidence="3">
    <location>
        <begin position="24"/>
        <end position="419"/>
    </location>
</feature>
<dbReference type="RefSeq" id="WP_169607586.1">
    <property type="nucleotide sequence ID" value="NZ_CP051682.1"/>
</dbReference>
<dbReference type="AlphaFoldDB" id="A0A7L5DZ07"/>